<dbReference type="InterPro" id="IPR039528">
    <property type="entry name" value="DPM1-like"/>
</dbReference>
<dbReference type="OrthoDB" id="9810303at2"/>
<dbReference type="InterPro" id="IPR029044">
    <property type="entry name" value="Nucleotide-diphossugar_trans"/>
</dbReference>
<keyword evidence="2" id="KW-0328">Glycosyltransferase</keyword>
<dbReference type="Pfam" id="PF00535">
    <property type="entry name" value="Glycos_transf_2"/>
    <property type="match status" value="1"/>
</dbReference>
<dbReference type="PANTHER" id="PTHR43398:SF1">
    <property type="entry name" value="DOLICHOL-PHOSPHATE MANNOSYLTRANSFERASE SUBUNIT 1"/>
    <property type="match status" value="1"/>
</dbReference>
<reference evidence="5 6" key="1">
    <citation type="submission" date="2018-08" db="EMBL/GenBank/DDBJ databases">
        <title>Verrucosispora craniellae sp. nov., isolated from a marine sponge in the South China Sea.</title>
        <authorList>
            <person name="Li L."/>
            <person name="Lin H.W."/>
        </authorList>
    </citation>
    <scope>NUCLEOTIDE SEQUENCE [LARGE SCALE GENOMIC DNA]</scope>
    <source>
        <strain evidence="5 6">LHW63014</strain>
    </source>
</reference>
<sequence length="268" mass="29026">MRRTDIRPAATGVPGVGRVLVVIPTYNEADNVGAIVRRVRGAAPQVEILVADDNSPDGTGRVAEGLARADGHVHVLHREGKQGLGAAYLAGFAWARKRGYDAVVEMDADGSHAPEDLPALLAAARHADVVIGSRWTRGARVLNWPLRRLLLSRCGNLYARLALGMPVADATGGYRVYRAGVLDAVDLESVCSQGYSFQVELSRLAHRAGARIVEVPITFAERERGDSKMSPLIVAEALWRITGWAVRDRRTAVRQGWQGATTGRARWP</sequence>
<keyword evidence="3" id="KW-0808">Transferase</keyword>
<dbReference type="GO" id="GO:0016020">
    <property type="term" value="C:membrane"/>
    <property type="evidence" value="ECO:0007669"/>
    <property type="project" value="GOC"/>
</dbReference>
<dbReference type="EMBL" id="QVFU01000007">
    <property type="protein sequence ID" value="RFS46725.1"/>
    <property type="molecule type" value="Genomic_DNA"/>
</dbReference>
<dbReference type="RefSeq" id="WP_117227663.1">
    <property type="nucleotide sequence ID" value="NZ_CP061725.1"/>
</dbReference>
<comment type="caution">
    <text evidence="5">The sequence shown here is derived from an EMBL/GenBank/DDBJ whole genome shotgun (WGS) entry which is preliminary data.</text>
</comment>
<dbReference type="AlphaFoldDB" id="A0A372G111"/>
<dbReference type="FunFam" id="3.90.550.10:FF:000122">
    <property type="entry name" value="Dolichol-phosphate mannosyltransferase subunit 1"/>
    <property type="match status" value="1"/>
</dbReference>
<feature type="domain" description="Glycosyltransferase 2-like" evidence="4">
    <location>
        <begin position="21"/>
        <end position="183"/>
    </location>
</feature>
<name>A0A372G111_9ACTN</name>
<accession>A0A372G111</accession>
<keyword evidence="6" id="KW-1185">Reference proteome</keyword>
<evidence type="ECO:0000256" key="1">
    <source>
        <dbReference type="ARBA" id="ARBA00006739"/>
    </source>
</evidence>
<protein>
    <submittedName>
        <fullName evidence="5">Polyprenol monophosphomannose synthase</fullName>
    </submittedName>
</protein>
<evidence type="ECO:0000259" key="4">
    <source>
        <dbReference type="Pfam" id="PF00535"/>
    </source>
</evidence>
<dbReference type="PANTHER" id="PTHR43398">
    <property type="entry name" value="DOLICHOL-PHOSPHATE MANNOSYLTRANSFERASE SUBUNIT 1"/>
    <property type="match status" value="1"/>
</dbReference>
<proteinExistence type="inferred from homology"/>
<evidence type="ECO:0000313" key="6">
    <source>
        <dbReference type="Proteomes" id="UP000262621"/>
    </source>
</evidence>
<dbReference type="CDD" id="cd06442">
    <property type="entry name" value="DPM1_like"/>
    <property type="match status" value="1"/>
</dbReference>
<evidence type="ECO:0000313" key="5">
    <source>
        <dbReference type="EMBL" id="RFS46725.1"/>
    </source>
</evidence>
<dbReference type="SUPFAM" id="SSF53448">
    <property type="entry name" value="Nucleotide-diphospho-sugar transferases"/>
    <property type="match status" value="1"/>
</dbReference>
<dbReference type="GO" id="GO:0009247">
    <property type="term" value="P:glycolipid biosynthetic process"/>
    <property type="evidence" value="ECO:0007669"/>
    <property type="project" value="TreeGrafter"/>
</dbReference>
<dbReference type="GO" id="GO:0004582">
    <property type="term" value="F:dolichyl-phosphate beta-D-mannosyltransferase activity"/>
    <property type="evidence" value="ECO:0007669"/>
    <property type="project" value="InterPro"/>
</dbReference>
<organism evidence="5 6">
    <name type="scientific">Micromonospora craniellae</name>
    <dbReference type="NCBI Taxonomy" id="2294034"/>
    <lineage>
        <taxon>Bacteria</taxon>
        <taxon>Bacillati</taxon>
        <taxon>Actinomycetota</taxon>
        <taxon>Actinomycetes</taxon>
        <taxon>Micromonosporales</taxon>
        <taxon>Micromonosporaceae</taxon>
        <taxon>Micromonospora</taxon>
    </lineage>
</organism>
<evidence type="ECO:0000256" key="3">
    <source>
        <dbReference type="ARBA" id="ARBA00022679"/>
    </source>
</evidence>
<dbReference type="Gene3D" id="3.90.550.10">
    <property type="entry name" value="Spore Coat Polysaccharide Biosynthesis Protein SpsA, Chain A"/>
    <property type="match status" value="1"/>
</dbReference>
<comment type="similarity">
    <text evidence="1">Belongs to the glycosyltransferase 2 family.</text>
</comment>
<dbReference type="Proteomes" id="UP000262621">
    <property type="component" value="Unassembled WGS sequence"/>
</dbReference>
<evidence type="ECO:0000256" key="2">
    <source>
        <dbReference type="ARBA" id="ARBA00022676"/>
    </source>
</evidence>
<gene>
    <name evidence="5" type="ORF">D0Q02_09840</name>
</gene>
<dbReference type="InterPro" id="IPR001173">
    <property type="entry name" value="Glyco_trans_2-like"/>
</dbReference>